<evidence type="ECO:0000256" key="4">
    <source>
        <dbReference type="ARBA" id="ARBA00023163"/>
    </source>
</evidence>
<evidence type="ECO:0000313" key="8">
    <source>
        <dbReference type="Proteomes" id="UP000198875"/>
    </source>
</evidence>
<dbReference type="InterPro" id="IPR023772">
    <property type="entry name" value="DNA-bd_HTH_TetR-type_CS"/>
</dbReference>
<dbReference type="Gene3D" id="1.10.357.10">
    <property type="entry name" value="Tetracycline Repressor, domain 2"/>
    <property type="match status" value="1"/>
</dbReference>
<dbReference type="PROSITE" id="PS50977">
    <property type="entry name" value="HTH_TETR_2"/>
    <property type="match status" value="1"/>
</dbReference>
<keyword evidence="1" id="KW-0678">Repressor</keyword>
<name>A0A0U0W9Y6_MYCBE</name>
<dbReference type="GO" id="GO:0003700">
    <property type="term" value="F:DNA-binding transcription factor activity"/>
    <property type="evidence" value="ECO:0007669"/>
    <property type="project" value="TreeGrafter"/>
</dbReference>
<evidence type="ECO:0000256" key="2">
    <source>
        <dbReference type="ARBA" id="ARBA00023015"/>
    </source>
</evidence>
<evidence type="ECO:0000256" key="1">
    <source>
        <dbReference type="ARBA" id="ARBA00022491"/>
    </source>
</evidence>
<dbReference type="InterPro" id="IPR009057">
    <property type="entry name" value="Homeodomain-like_sf"/>
</dbReference>
<evidence type="ECO:0000256" key="5">
    <source>
        <dbReference type="PROSITE-ProRule" id="PRU00335"/>
    </source>
</evidence>
<dbReference type="InterPro" id="IPR050109">
    <property type="entry name" value="HTH-type_TetR-like_transc_reg"/>
</dbReference>
<dbReference type="SUPFAM" id="SSF46689">
    <property type="entry name" value="Homeodomain-like"/>
    <property type="match status" value="1"/>
</dbReference>
<dbReference type="Proteomes" id="UP000198875">
    <property type="component" value="Unassembled WGS sequence"/>
</dbReference>
<gene>
    <name evidence="7" type="ORF">BN971_02582</name>
</gene>
<dbReference type="PRINTS" id="PR00455">
    <property type="entry name" value="HTHTETR"/>
</dbReference>
<dbReference type="EMBL" id="CSTD01000002">
    <property type="protein sequence ID" value="CPR11302.1"/>
    <property type="molecule type" value="Genomic_DNA"/>
</dbReference>
<dbReference type="AlphaFoldDB" id="A0A0U0W9Y6"/>
<accession>A0A0U0W9Y6</accession>
<keyword evidence="3 5" id="KW-0238">DNA-binding</keyword>
<evidence type="ECO:0000313" key="7">
    <source>
        <dbReference type="EMBL" id="CPR11302.1"/>
    </source>
</evidence>
<organism evidence="7 8">
    <name type="scientific">Mycobacterium bohemicum DSM 44277</name>
    <dbReference type="NCBI Taxonomy" id="1236609"/>
    <lineage>
        <taxon>Bacteria</taxon>
        <taxon>Bacillati</taxon>
        <taxon>Actinomycetota</taxon>
        <taxon>Actinomycetes</taxon>
        <taxon>Mycobacteriales</taxon>
        <taxon>Mycobacteriaceae</taxon>
        <taxon>Mycobacterium</taxon>
    </lineage>
</organism>
<dbReference type="Pfam" id="PF00440">
    <property type="entry name" value="TetR_N"/>
    <property type="match status" value="1"/>
</dbReference>
<dbReference type="PANTHER" id="PTHR30055:SF175">
    <property type="entry name" value="HTH-TYPE TRANSCRIPTIONAL REPRESSOR KSTR2"/>
    <property type="match status" value="1"/>
</dbReference>
<keyword evidence="4" id="KW-0804">Transcription</keyword>
<dbReference type="OrthoDB" id="9816296at2"/>
<dbReference type="PROSITE" id="PS01081">
    <property type="entry name" value="HTH_TETR_1"/>
    <property type="match status" value="1"/>
</dbReference>
<dbReference type="InterPro" id="IPR001647">
    <property type="entry name" value="HTH_TetR"/>
</dbReference>
<evidence type="ECO:0000259" key="6">
    <source>
        <dbReference type="PROSITE" id="PS50977"/>
    </source>
</evidence>
<sequence>MARTVNVTEHAARREAILDAAQRLVLSKGYERFTVQDLLDELQISKGAFYHYFDSKPAVIESLTQRLVGESARALAPIANNPNLAADEKLKRFFDEIIRWKSARQGLFVAMLPVWYGPDNTVLRVRVQSAVAQCLAPQVAMIVRQGVDERRFATAFPDQAGAIVVTLVQALQDTVAQQLIAVALGSPEAPPTDAIVAAHGAHIEAIERYLGVPPGALYRADAKAVNSWIDALRRADPTSKGAAR</sequence>
<feature type="domain" description="HTH tetR-type" evidence="6">
    <location>
        <begin position="11"/>
        <end position="71"/>
    </location>
</feature>
<reference evidence="7 8" key="1">
    <citation type="submission" date="2015-03" db="EMBL/GenBank/DDBJ databases">
        <authorList>
            <person name="Murphy D."/>
        </authorList>
    </citation>
    <scope>NUCLEOTIDE SEQUENCE [LARGE SCALE GENOMIC DNA]</scope>
    <source>
        <strain evidence="7 8">DSM 44277</strain>
    </source>
</reference>
<dbReference type="GO" id="GO:0000976">
    <property type="term" value="F:transcription cis-regulatory region binding"/>
    <property type="evidence" value="ECO:0007669"/>
    <property type="project" value="TreeGrafter"/>
</dbReference>
<dbReference type="PANTHER" id="PTHR30055">
    <property type="entry name" value="HTH-TYPE TRANSCRIPTIONAL REGULATOR RUTR"/>
    <property type="match status" value="1"/>
</dbReference>
<keyword evidence="2" id="KW-0805">Transcription regulation</keyword>
<protein>
    <submittedName>
        <fullName evidence="7">TetR family transcriptional regulator</fullName>
    </submittedName>
</protein>
<evidence type="ECO:0000256" key="3">
    <source>
        <dbReference type="ARBA" id="ARBA00023125"/>
    </source>
</evidence>
<proteinExistence type="predicted"/>
<feature type="DNA-binding region" description="H-T-H motif" evidence="5">
    <location>
        <begin position="34"/>
        <end position="53"/>
    </location>
</feature>